<dbReference type="AlphaFoldDB" id="A0A0G1B803"/>
<gene>
    <name evidence="2" type="ORF">UV06_C0012G0007</name>
</gene>
<dbReference type="Gene3D" id="3.40.109.10">
    <property type="entry name" value="NADH Oxidase"/>
    <property type="match status" value="1"/>
</dbReference>
<proteinExistence type="predicted"/>
<sequence length="270" mass="29599">MKEKKTASIVIPKLTLSSVKEYAIKWSTPLLTTLAVVILSVTALVLNRGENENKTQTETGAVQIELPSDSIALPLPSYRSSNSIELVLKNRKSRLDFTDGALTLNQVSQLLWAAQGVNVDWGDRTAPSAKSTYPLTVFLIANKVDGLDPGEYQYIPGDRTMIHQLKPIKKVEMGAALFDLLNQSSFNKVPAVLVITGDMNKMAEAYGGIRHDKEVFLEAGYTAQNIALQAESLKLGTNVNTNFDELKLRELITVLSTDTIINLMPIGIPK</sequence>
<evidence type="ECO:0000313" key="3">
    <source>
        <dbReference type="Proteomes" id="UP000033854"/>
    </source>
</evidence>
<dbReference type="SUPFAM" id="SSF55469">
    <property type="entry name" value="FMN-dependent nitroreductase-like"/>
    <property type="match status" value="1"/>
</dbReference>
<protein>
    <recommendedName>
        <fullName evidence="1">Nitroreductase domain-containing protein</fullName>
    </recommendedName>
</protein>
<accession>A0A0G1B803</accession>
<dbReference type="InterPro" id="IPR052544">
    <property type="entry name" value="Bacteriocin_Proc_Enz"/>
</dbReference>
<dbReference type="Proteomes" id="UP000033854">
    <property type="component" value="Unassembled WGS sequence"/>
</dbReference>
<dbReference type="InterPro" id="IPR029479">
    <property type="entry name" value="Nitroreductase"/>
</dbReference>
<dbReference type="GO" id="GO:0016491">
    <property type="term" value="F:oxidoreductase activity"/>
    <property type="evidence" value="ECO:0007669"/>
    <property type="project" value="InterPro"/>
</dbReference>
<dbReference type="PANTHER" id="PTHR43745">
    <property type="entry name" value="NITROREDUCTASE MJ1384-RELATED"/>
    <property type="match status" value="1"/>
</dbReference>
<dbReference type="EMBL" id="LCDA01000012">
    <property type="protein sequence ID" value="KKS42456.1"/>
    <property type="molecule type" value="Genomic_DNA"/>
</dbReference>
<comment type="caution">
    <text evidence="2">The sequence shown here is derived from an EMBL/GenBank/DDBJ whole genome shotgun (WGS) entry which is preliminary data.</text>
</comment>
<dbReference type="InterPro" id="IPR000415">
    <property type="entry name" value="Nitroreductase-like"/>
</dbReference>
<reference evidence="2 3" key="1">
    <citation type="journal article" date="2015" name="Nature">
        <title>rRNA introns, odd ribosomes, and small enigmatic genomes across a large radiation of phyla.</title>
        <authorList>
            <person name="Brown C.T."/>
            <person name="Hug L.A."/>
            <person name="Thomas B.C."/>
            <person name="Sharon I."/>
            <person name="Castelle C.J."/>
            <person name="Singh A."/>
            <person name="Wilkins M.J."/>
            <person name="Williams K.H."/>
            <person name="Banfield J.F."/>
        </authorList>
    </citation>
    <scope>NUCLEOTIDE SEQUENCE [LARGE SCALE GENOMIC DNA]</scope>
</reference>
<dbReference type="CDD" id="cd02142">
    <property type="entry name" value="McbC_SagB-like_oxidoreductase"/>
    <property type="match status" value="1"/>
</dbReference>
<organism evidence="2 3">
    <name type="scientific">Candidatus Collierbacteria bacterium GW2011_GWA2_42_17</name>
    <dbReference type="NCBI Taxonomy" id="1618378"/>
    <lineage>
        <taxon>Bacteria</taxon>
        <taxon>Candidatus Collieribacteriota</taxon>
    </lineage>
</organism>
<name>A0A0G1B803_9BACT</name>
<evidence type="ECO:0000313" key="2">
    <source>
        <dbReference type="EMBL" id="KKS42456.1"/>
    </source>
</evidence>
<dbReference type="PANTHER" id="PTHR43745:SF2">
    <property type="entry name" value="NITROREDUCTASE MJ1384-RELATED"/>
    <property type="match status" value="1"/>
</dbReference>
<evidence type="ECO:0000259" key="1">
    <source>
        <dbReference type="Pfam" id="PF00881"/>
    </source>
</evidence>
<dbReference type="Pfam" id="PF00881">
    <property type="entry name" value="Nitroreductase"/>
    <property type="match status" value="1"/>
</dbReference>
<feature type="domain" description="Nitroreductase" evidence="1">
    <location>
        <begin position="89"/>
        <end position="267"/>
    </location>
</feature>